<evidence type="ECO:0000256" key="6">
    <source>
        <dbReference type="ARBA" id="ARBA00023136"/>
    </source>
</evidence>
<feature type="binding site" evidence="7">
    <location>
        <position position="81"/>
    </location>
    <ligand>
        <name>Zn(2+)</name>
        <dbReference type="ChEBI" id="CHEBI:29105"/>
    </ligand>
</feature>
<feature type="transmembrane region" description="Helical" evidence="8">
    <location>
        <begin position="94"/>
        <end position="111"/>
    </location>
</feature>
<keyword evidence="5 8" id="KW-1133">Transmembrane helix</keyword>
<dbReference type="GO" id="GO:0046872">
    <property type="term" value="F:metal ion binding"/>
    <property type="evidence" value="ECO:0007669"/>
    <property type="project" value="UniProtKB-KW"/>
</dbReference>
<dbReference type="InterPro" id="IPR005744">
    <property type="entry name" value="Hy-lIII"/>
</dbReference>
<evidence type="ECO:0000256" key="4">
    <source>
        <dbReference type="ARBA" id="ARBA00022692"/>
    </source>
</evidence>
<proteinExistence type="inferred from homology"/>
<feature type="binding site" evidence="7">
    <location>
        <position position="203"/>
    </location>
    <ligand>
        <name>Zn(2+)</name>
        <dbReference type="ChEBI" id="CHEBI:29105"/>
    </ligand>
</feature>
<feature type="transmembrane region" description="Helical" evidence="8">
    <location>
        <begin position="61"/>
        <end position="82"/>
    </location>
</feature>
<evidence type="ECO:0000313" key="10">
    <source>
        <dbReference type="Proteomes" id="UP000095230"/>
    </source>
</evidence>
<evidence type="ECO:0000256" key="8">
    <source>
        <dbReference type="SAM" id="Phobius"/>
    </source>
</evidence>
<dbReference type="PANTHER" id="PTHR20855:SF3">
    <property type="entry name" value="LD03007P"/>
    <property type="match status" value="1"/>
</dbReference>
<accession>A0A1E5IZA4</accession>
<evidence type="ECO:0000256" key="2">
    <source>
        <dbReference type="ARBA" id="ARBA00008488"/>
    </source>
</evidence>
<dbReference type="Proteomes" id="UP000095230">
    <property type="component" value="Unassembled WGS sequence"/>
</dbReference>
<comment type="similarity">
    <text evidence="2">Belongs to the UPF0073 (Hly-III) family.</text>
</comment>
<reference evidence="9 10" key="1">
    <citation type="submission" date="2016-07" db="EMBL/GenBank/DDBJ databases">
        <title>Whole-genome of two Shewanella species isolated from a digestive organ of sea cucumber Apostichopus japonicus Selenka 1867.</title>
        <authorList>
            <person name="Hong H.-H."/>
            <person name="Choi H."/>
            <person name="Cheon S."/>
            <person name="Oh J.-S."/>
            <person name="Lee H.-G."/>
            <person name="Park C."/>
        </authorList>
    </citation>
    <scope>NUCLEOTIDE SEQUENCE [LARGE SCALE GENOMIC DNA]</scope>
    <source>
        <strain evidence="9 10">CSB03KR</strain>
    </source>
</reference>
<evidence type="ECO:0000256" key="3">
    <source>
        <dbReference type="ARBA" id="ARBA00022475"/>
    </source>
</evidence>
<dbReference type="GO" id="GO:0140911">
    <property type="term" value="F:pore-forming activity"/>
    <property type="evidence" value="ECO:0007669"/>
    <property type="project" value="InterPro"/>
</dbReference>
<keyword evidence="7" id="KW-0479">Metal-binding</keyword>
<organism evidence="9 10">
    <name type="scientific">Shewanella colwelliana</name>
    <name type="common">Alteromonas colwelliana</name>
    <dbReference type="NCBI Taxonomy" id="23"/>
    <lineage>
        <taxon>Bacteria</taxon>
        <taxon>Pseudomonadati</taxon>
        <taxon>Pseudomonadota</taxon>
        <taxon>Gammaproteobacteria</taxon>
        <taxon>Alteromonadales</taxon>
        <taxon>Shewanellaceae</taxon>
        <taxon>Shewanella</taxon>
    </lineage>
</organism>
<dbReference type="RefSeq" id="WP_069669951.1">
    <property type="nucleotide sequence ID" value="NZ_MCBT01000001.1"/>
</dbReference>
<feature type="transmembrane region" description="Helical" evidence="8">
    <location>
        <begin position="175"/>
        <end position="196"/>
    </location>
</feature>
<dbReference type="PANTHER" id="PTHR20855">
    <property type="entry name" value="ADIPOR/PROGESTIN RECEPTOR-RELATED"/>
    <property type="match status" value="1"/>
</dbReference>
<gene>
    <name evidence="9" type="ORF">BEL05_16420</name>
</gene>
<comment type="subcellular location">
    <subcellularLocation>
        <location evidence="1">Cell membrane</location>
        <topology evidence="1">Multi-pass membrane protein</topology>
    </subcellularLocation>
</comment>
<feature type="transmembrane region" description="Helical" evidence="8">
    <location>
        <begin position="27"/>
        <end position="49"/>
    </location>
</feature>
<dbReference type="OrthoDB" id="9813689at2"/>
<evidence type="ECO:0000256" key="5">
    <source>
        <dbReference type="ARBA" id="ARBA00022989"/>
    </source>
</evidence>
<keyword evidence="4 8" id="KW-0812">Transmembrane</keyword>
<dbReference type="GO" id="GO:0005886">
    <property type="term" value="C:plasma membrane"/>
    <property type="evidence" value="ECO:0007669"/>
    <property type="project" value="UniProtKB-SubCell"/>
</dbReference>
<dbReference type="EMBL" id="MCBT01000001">
    <property type="protein sequence ID" value="OEG75807.1"/>
    <property type="molecule type" value="Genomic_DNA"/>
</dbReference>
<evidence type="ECO:0000256" key="7">
    <source>
        <dbReference type="PIRSR" id="PIRSR604254-1"/>
    </source>
</evidence>
<comment type="caution">
    <text evidence="9">The sequence shown here is derived from an EMBL/GenBank/DDBJ whole genome shotgun (WGS) entry which is preliminary data.</text>
</comment>
<name>A0A1E5IZA4_SHECO</name>
<feature type="transmembrane region" description="Helical" evidence="8">
    <location>
        <begin position="149"/>
        <end position="169"/>
    </location>
</feature>
<evidence type="ECO:0000313" key="9">
    <source>
        <dbReference type="EMBL" id="OEG75807.1"/>
    </source>
</evidence>
<keyword evidence="3" id="KW-1003">Cell membrane</keyword>
<protein>
    <submittedName>
        <fullName evidence="9">Hemolysin III family protein</fullName>
    </submittedName>
</protein>
<evidence type="ECO:0000256" key="1">
    <source>
        <dbReference type="ARBA" id="ARBA00004651"/>
    </source>
</evidence>
<dbReference type="InterPro" id="IPR004254">
    <property type="entry name" value="AdipoR/HlyIII-related"/>
</dbReference>
<dbReference type="AlphaFoldDB" id="A0A1E5IZA4"/>
<keyword evidence="6 8" id="KW-0472">Membrane</keyword>
<sequence length="226" mass="24968">MQSQSIVINSEKSISKAKPAYSSREEFANAISHGLGIIAGIIALIFSIIKGVDTLTPVQLFGVILYCSSIILLFSCSTLYHSVSDVGLKHKLKIADHCAIYLLIAGTYTPLMLIELNNSQTNWILSAIWIIAIGGVLFKTLFIHRFKVFSVILYLVMGWLCVFVMNDLIAAMSSLGFSLLLIGGLFYSVGVIFYVVKRIPYNHAIWHLFVLGGALSHFLCIYLTVI</sequence>
<dbReference type="STRING" id="23.BEL05_16420"/>
<feature type="transmembrane region" description="Helical" evidence="8">
    <location>
        <begin position="123"/>
        <end position="142"/>
    </location>
</feature>
<keyword evidence="7" id="KW-0862">Zinc</keyword>
<dbReference type="NCBIfam" id="TIGR01065">
    <property type="entry name" value="hlyIII"/>
    <property type="match status" value="1"/>
</dbReference>
<feature type="binding site" evidence="7">
    <location>
        <position position="207"/>
    </location>
    <ligand>
        <name>Zn(2+)</name>
        <dbReference type="ChEBI" id="CHEBI:29105"/>
    </ligand>
</feature>
<dbReference type="Pfam" id="PF03006">
    <property type="entry name" value="HlyIII"/>
    <property type="match status" value="1"/>
</dbReference>
<feature type="transmembrane region" description="Helical" evidence="8">
    <location>
        <begin position="208"/>
        <end position="225"/>
    </location>
</feature>